<dbReference type="RefSeq" id="XP_040614771.1">
    <property type="nucleotide sequence ID" value="XM_040766965.1"/>
</dbReference>
<protein>
    <submittedName>
        <fullName evidence="2">Uncharacterized protein</fullName>
    </submittedName>
</protein>
<reference evidence="2 3" key="1">
    <citation type="journal article" date="2014" name="BMC Genomics">
        <title>Comparative genomics of the major fungal agents of human and animal Sporotrichosis: Sporothrix schenckii and Sporothrix brasiliensis.</title>
        <authorList>
            <person name="Teixeira M.M."/>
            <person name="de Almeida L.G."/>
            <person name="Kubitschek-Barreira P."/>
            <person name="Alves F.L."/>
            <person name="Kioshima E.S."/>
            <person name="Abadio A.K."/>
            <person name="Fernandes L."/>
            <person name="Derengowski L.S."/>
            <person name="Ferreira K.S."/>
            <person name="Souza R.C."/>
            <person name="Ruiz J.C."/>
            <person name="de Andrade N.C."/>
            <person name="Paes H.C."/>
            <person name="Nicola A.M."/>
            <person name="Albuquerque P."/>
            <person name="Gerber A.L."/>
            <person name="Martins V.P."/>
            <person name="Peconick L.D."/>
            <person name="Neto A.V."/>
            <person name="Chaucanez C.B."/>
            <person name="Silva P.A."/>
            <person name="Cunha O.L."/>
            <person name="de Oliveira F.F."/>
            <person name="dos Santos T.C."/>
            <person name="Barros A.L."/>
            <person name="Soares M.A."/>
            <person name="de Oliveira L.M."/>
            <person name="Marini M.M."/>
            <person name="Villalobos-Duno H."/>
            <person name="Cunha M.M."/>
            <person name="de Hoog S."/>
            <person name="da Silveira J.F."/>
            <person name="Henrissat B."/>
            <person name="Nino-Vega G.A."/>
            <person name="Cisalpino P.S."/>
            <person name="Mora-Montes H.M."/>
            <person name="Almeida S.R."/>
            <person name="Stajich J.E."/>
            <person name="Lopes-Bezerra L.M."/>
            <person name="Vasconcelos A.T."/>
            <person name="Felipe M.S."/>
        </authorList>
    </citation>
    <scope>NUCLEOTIDE SEQUENCE [LARGE SCALE GENOMIC DNA]</scope>
    <source>
        <strain evidence="2 3">5110</strain>
    </source>
</reference>
<dbReference type="GeneID" id="63681886"/>
<evidence type="ECO:0000313" key="3">
    <source>
        <dbReference type="Proteomes" id="UP000031575"/>
    </source>
</evidence>
<evidence type="ECO:0000313" key="2">
    <source>
        <dbReference type="EMBL" id="KIH86761.1"/>
    </source>
</evidence>
<sequence>MLLLTLAVVIAAAAQASGFKIPKNQPDGVYIVTVDAGGTDRIGASGNVPAAKIKETHDTALQEPNGIQCFSQHMVLNAANTDAANNALDAQCGSYLDVDGNKSIYSKSGCVVAYYCNWNSNICDGPTRPLFSAKITDRCDRYIPGTATFHDQQRTHFAYGYRDVCEPQSGDDFCGY</sequence>
<comment type="caution">
    <text evidence="2">The sequence shown here is derived from an EMBL/GenBank/DDBJ whole genome shotgun (WGS) entry which is preliminary data.</text>
</comment>
<proteinExistence type="predicted"/>
<dbReference type="Proteomes" id="UP000031575">
    <property type="component" value="Unassembled WGS sequence"/>
</dbReference>
<dbReference type="HOGENOM" id="CLU_103046_1_0_1"/>
<dbReference type="AlphaFoldDB" id="A0A0C2IBW0"/>
<dbReference type="OrthoDB" id="3556948at2759"/>
<feature type="signal peptide" evidence="1">
    <location>
        <begin position="1"/>
        <end position="18"/>
    </location>
</feature>
<gene>
    <name evidence="2" type="ORF">SPBR_08727</name>
</gene>
<name>A0A0C2IBW0_9PEZI</name>
<feature type="chain" id="PRO_5002150354" evidence="1">
    <location>
        <begin position="19"/>
        <end position="176"/>
    </location>
</feature>
<keyword evidence="3" id="KW-1185">Reference proteome</keyword>
<dbReference type="VEuPathDB" id="FungiDB:SPBR_08727"/>
<organism evidence="2 3">
    <name type="scientific">Sporothrix brasiliensis 5110</name>
    <dbReference type="NCBI Taxonomy" id="1398154"/>
    <lineage>
        <taxon>Eukaryota</taxon>
        <taxon>Fungi</taxon>
        <taxon>Dikarya</taxon>
        <taxon>Ascomycota</taxon>
        <taxon>Pezizomycotina</taxon>
        <taxon>Sordariomycetes</taxon>
        <taxon>Sordariomycetidae</taxon>
        <taxon>Ophiostomatales</taxon>
        <taxon>Ophiostomataceae</taxon>
        <taxon>Sporothrix</taxon>
    </lineage>
</organism>
<accession>A0A0C2IBW0</accession>
<keyword evidence="1" id="KW-0732">Signal</keyword>
<evidence type="ECO:0000256" key="1">
    <source>
        <dbReference type="SAM" id="SignalP"/>
    </source>
</evidence>
<dbReference type="EMBL" id="AWTV01000011">
    <property type="protein sequence ID" value="KIH86761.1"/>
    <property type="molecule type" value="Genomic_DNA"/>
</dbReference>